<organism evidence="1 2">
    <name type="scientific">Streptomyces milbemycinicus</name>
    <dbReference type="NCBI Taxonomy" id="476552"/>
    <lineage>
        <taxon>Bacteria</taxon>
        <taxon>Bacillati</taxon>
        <taxon>Actinomycetota</taxon>
        <taxon>Actinomycetes</taxon>
        <taxon>Kitasatosporales</taxon>
        <taxon>Streptomycetaceae</taxon>
        <taxon>Streptomyces</taxon>
    </lineage>
</organism>
<evidence type="ECO:0000313" key="2">
    <source>
        <dbReference type="Proteomes" id="UP001620295"/>
    </source>
</evidence>
<dbReference type="EMBL" id="JBJDQH010000016">
    <property type="protein sequence ID" value="MFK4271065.1"/>
    <property type="molecule type" value="Genomic_DNA"/>
</dbReference>
<keyword evidence="2" id="KW-1185">Reference proteome</keyword>
<dbReference type="RefSeq" id="WP_358640960.1">
    <property type="nucleotide sequence ID" value="NZ_JBFAEV010000018.1"/>
</dbReference>
<proteinExistence type="predicted"/>
<dbReference type="Proteomes" id="UP001620295">
    <property type="component" value="Unassembled WGS sequence"/>
</dbReference>
<sequence length="137" mass="14709">MLRAEGVVAAGHTFHALDEAAGVAAHPLLFEELVHADQIRQFRLVIAAAPVRAVPQHPEEETRVIRQEITGVVVVDDKDAETHPPPGRVQFENAYAVSAGIAMWPSSRFWGLGAFVGLSSADDDSGAYKPSKEVTAL</sequence>
<protein>
    <submittedName>
        <fullName evidence="1">Uncharacterized protein</fullName>
    </submittedName>
</protein>
<reference evidence="1 2" key="1">
    <citation type="submission" date="2024-11" db="EMBL/GenBank/DDBJ databases">
        <title>The Natural Products Discovery Center: Release of the First 8490 Sequenced Strains for Exploring Actinobacteria Biosynthetic Diversity.</title>
        <authorList>
            <person name="Kalkreuter E."/>
            <person name="Kautsar S.A."/>
            <person name="Yang D."/>
            <person name="Bader C.D."/>
            <person name="Teijaro C.N."/>
            <person name="Fluegel L."/>
            <person name="Davis C.M."/>
            <person name="Simpson J.R."/>
            <person name="Lauterbach L."/>
            <person name="Steele A.D."/>
            <person name="Gui C."/>
            <person name="Meng S."/>
            <person name="Li G."/>
            <person name="Viehrig K."/>
            <person name="Ye F."/>
            <person name="Su P."/>
            <person name="Kiefer A.F."/>
            <person name="Nichols A."/>
            <person name="Cepeda A.J."/>
            <person name="Yan W."/>
            <person name="Fan B."/>
            <person name="Jiang Y."/>
            <person name="Adhikari A."/>
            <person name="Zheng C.-J."/>
            <person name="Schuster L."/>
            <person name="Cowan T.M."/>
            <person name="Smanski M.J."/>
            <person name="Chevrette M.G."/>
            <person name="De Carvalho L.P.S."/>
            <person name="Shen B."/>
        </authorList>
    </citation>
    <scope>NUCLEOTIDE SEQUENCE [LARGE SCALE GENOMIC DNA]</scope>
    <source>
        <strain evidence="1 2">NPDC020863</strain>
    </source>
</reference>
<evidence type="ECO:0000313" key="1">
    <source>
        <dbReference type="EMBL" id="MFK4271065.1"/>
    </source>
</evidence>
<accession>A0ABW8M1C7</accession>
<comment type="caution">
    <text evidence="1">The sequence shown here is derived from an EMBL/GenBank/DDBJ whole genome shotgun (WGS) entry which is preliminary data.</text>
</comment>
<name>A0ABW8M1C7_9ACTN</name>
<gene>
    <name evidence="1" type="ORF">ACI2L5_40010</name>
</gene>